<proteinExistence type="predicted"/>
<organism evidence="1 4">
    <name type="scientific">Pyrobaculum aerophilum</name>
    <dbReference type="NCBI Taxonomy" id="13773"/>
    <lineage>
        <taxon>Archaea</taxon>
        <taxon>Thermoproteota</taxon>
        <taxon>Thermoprotei</taxon>
        <taxon>Thermoproteales</taxon>
        <taxon>Thermoproteaceae</taxon>
        <taxon>Pyrobaculum</taxon>
    </lineage>
</organism>
<reference evidence="3 4" key="1">
    <citation type="submission" date="2017-07" db="EMBL/GenBank/DDBJ databases">
        <title>Draft genome sequence of aerobic hyperthermophilic archaea, Pyrobaculum aerophilum YKB31 and YKB32.</title>
        <authorList>
            <person name="Mochizuki T."/>
            <person name="Berliner A.J."/>
            <person name="Yoshida-Takashima Y."/>
            <person name="Takaki Y."/>
            <person name="Nunoura T."/>
            <person name="Takai K."/>
        </authorList>
    </citation>
    <scope>NUCLEOTIDE SEQUENCE [LARGE SCALE GENOMIC DNA]</scope>
    <source>
        <strain evidence="1 4">YKB31</strain>
        <strain evidence="2 3">YKB32</strain>
    </source>
</reference>
<evidence type="ECO:0000313" key="4">
    <source>
        <dbReference type="Proteomes" id="UP000257123"/>
    </source>
</evidence>
<dbReference type="EMBL" id="NMUF01000007">
    <property type="protein sequence ID" value="RFA99338.1"/>
    <property type="molecule type" value="Genomic_DNA"/>
</dbReference>
<sequence>MYKVEVLWHRCRGCPDCEKATALFKVVPTEHGMKATVKGSRKAVISSEELYQALKAQNRCKYGGIVIKPIRPWLLEEL</sequence>
<evidence type="ECO:0000313" key="1">
    <source>
        <dbReference type="EMBL" id="RFA97584.1"/>
    </source>
</evidence>
<evidence type="ECO:0000313" key="3">
    <source>
        <dbReference type="Proteomes" id="UP000256877"/>
    </source>
</evidence>
<name>A0A371R232_9CREN</name>
<dbReference type="EMBL" id="NMUE01000005">
    <property type="protein sequence ID" value="RFA97584.1"/>
    <property type="molecule type" value="Genomic_DNA"/>
</dbReference>
<dbReference type="Proteomes" id="UP000257123">
    <property type="component" value="Unassembled WGS sequence"/>
</dbReference>
<dbReference type="AlphaFoldDB" id="A0A371R232"/>
<accession>A0A371R232</accession>
<comment type="caution">
    <text evidence="1">The sequence shown here is derived from an EMBL/GenBank/DDBJ whole genome shotgun (WGS) entry which is preliminary data.</text>
</comment>
<evidence type="ECO:0000313" key="2">
    <source>
        <dbReference type="EMBL" id="RFA99338.1"/>
    </source>
</evidence>
<dbReference type="OrthoDB" id="28201at2157"/>
<protein>
    <submittedName>
        <fullName evidence="1">Uncharacterized protein</fullName>
    </submittedName>
</protein>
<dbReference type="Proteomes" id="UP000256877">
    <property type="component" value="Unassembled WGS sequence"/>
</dbReference>
<gene>
    <name evidence="1" type="ORF">CGL51_02785</name>
    <name evidence="2" type="ORF">CGL52_03970</name>
</gene>
<dbReference type="RefSeq" id="WP_116420607.1">
    <property type="nucleotide sequence ID" value="NZ_NMUE01000005.1"/>
</dbReference>